<dbReference type="Gene3D" id="3.40.50.300">
    <property type="entry name" value="P-loop containing nucleotide triphosphate hydrolases"/>
    <property type="match status" value="1"/>
</dbReference>
<evidence type="ECO:0000259" key="1">
    <source>
        <dbReference type="SMART" id="SM00382"/>
    </source>
</evidence>
<name>A0ABU7KRL9_9ACTN</name>
<dbReference type="InterPro" id="IPR027417">
    <property type="entry name" value="P-loop_NTPase"/>
</dbReference>
<accession>A0ABU7KRL9</accession>
<evidence type="ECO:0000313" key="2">
    <source>
        <dbReference type="EMBL" id="MEE2051727.1"/>
    </source>
</evidence>
<gene>
    <name evidence="2" type="ORF">Q8A49_14600</name>
</gene>
<organism evidence="2 3">
    <name type="scientific">Nocardiopsis tropica</name>
    <dbReference type="NCBI Taxonomy" id="109330"/>
    <lineage>
        <taxon>Bacteria</taxon>
        <taxon>Bacillati</taxon>
        <taxon>Actinomycetota</taxon>
        <taxon>Actinomycetes</taxon>
        <taxon>Streptosporangiales</taxon>
        <taxon>Nocardiopsidaceae</taxon>
        <taxon>Nocardiopsis</taxon>
    </lineage>
</organism>
<protein>
    <recommendedName>
        <fullName evidence="1">AAA+ ATPase domain-containing protein</fullName>
    </recommendedName>
</protein>
<evidence type="ECO:0000313" key="3">
    <source>
        <dbReference type="Proteomes" id="UP001348641"/>
    </source>
</evidence>
<dbReference type="PANTHER" id="PTHR30050">
    <property type="entry name" value="CHROMOSOMAL REPLICATION INITIATOR PROTEIN DNAA"/>
    <property type="match status" value="1"/>
</dbReference>
<dbReference type="InterPro" id="IPR003593">
    <property type="entry name" value="AAA+_ATPase"/>
</dbReference>
<sequence>MDTEALKAIASYREAFPHITPLITDWSAHEDQGGDSFHAVKETAGILAATDSTIPLRYKHADATDPKVLAWIDEVVWCSTPARISGVRKVGPGPSLLLLGPTGTGKTFQGYGALRRLSVLGVNASPAASPIADIYAKMRPRPGVDSESVFESYAHAPLLFVDDLGAAKESPWVEEVTTRLVNYRYDRGMATIFTSNVPPKQLGEKIGERVASRLTELCRVVVLKGEDRRLQGRAA</sequence>
<dbReference type="PANTHER" id="PTHR30050:SF4">
    <property type="entry name" value="ATP-BINDING PROTEIN RV3427C IN INSERTION SEQUENCE-RELATED"/>
    <property type="match status" value="1"/>
</dbReference>
<dbReference type="EMBL" id="JAUUCC010000033">
    <property type="protein sequence ID" value="MEE2051727.1"/>
    <property type="molecule type" value="Genomic_DNA"/>
</dbReference>
<dbReference type="SMART" id="SM00382">
    <property type="entry name" value="AAA"/>
    <property type="match status" value="1"/>
</dbReference>
<proteinExistence type="predicted"/>
<dbReference type="SUPFAM" id="SSF52540">
    <property type="entry name" value="P-loop containing nucleoside triphosphate hydrolases"/>
    <property type="match status" value="1"/>
</dbReference>
<comment type="caution">
    <text evidence="2">The sequence shown here is derived from an EMBL/GenBank/DDBJ whole genome shotgun (WGS) entry which is preliminary data.</text>
</comment>
<dbReference type="Proteomes" id="UP001348641">
    <property type="component" value="Unassembled WGS sequence"/>
</dbReference>
<reference evidence="2 3" key="1">
    <citation type="submission" date="2023-07" db="EMBL/GenBank/DDBJ databases">
        <authorList>
            <person name="Girao M."/>
            <person name="Carvalho M.F."/>
        </authorList>
    </citation>
    <scope>NUCLEOTIDE SEQUENCE [LARGE SCALE GENOMIC DNA]</scope>
    <source>
        <strain evidence="2 3">66/93</strain>
    </source>
</reference>
<dbReference type="RefSeq" id="WP_330158790.1">
    <property type="nucleotide sequence ID" value="NZ_BAAAJA010000049.1"/>
</dbReference>
<feature type="domain" description="AAA+ ATPase" evidence="1">
    <location>
        <begin position="92"/>
        <end position="227"/>
    </location>
</feature>